<organism evidence="1 2">
    <name type="scientific">Luteibacter flocculans</name>
    <dbReference type="NCBI Taxonomy" id="2780091"/>
    <lineage>
        <taxon>Bacteria</taxon>
        <taxon>Pseudomonadati</taxon>
        <taxon>Pseudomonadota</taxon>
        <taxon>Gammaproteobacteria</taxon>
        <taxon>Lysobacterales</taxon>
        <taxon>Rhodanobacteraceae</taxon>
        <taxon>Luteibacter</taxon>
    </lineage>
</organism>
<evidence type="ECO:0000313" key="1">
    <source>
        <dbReference type="EMBL" id="URL57448.1"/>
    </source>
</evidence>
<dbReference type="Pfam" id="PF05593">
    <property type="entry name" value="RHS_repeat"/>
    <property type="match status" value="1"/>
</dbReference>
<evidence type="ECO:0000313" key="2">
    <source>
        <dbReference type="Proteomes" id="UP001056681"/>
    </source>
</evidence>
<dbReference type="PANTHER" id="PTHR32305">
    <property type="match status" value="1"/>
</dbReference>
<reference evidence="1" key="1">
    <citation type="submission" date="2020-10" db="EMBL/GenBank/DDBJ databases">
        <title>Whole-genome sequence of Luteibacter sp. EIF3.</title>
        <authorList>
            <person name="Friedrich I."/>
            <person name="Hertel R."/>
            <person name="Daniel R."/>
        </authorList>
    </citation>
    <scope>NUCLEOTIDE SEQUENCE</scope>
    <source>
        <strain evidence="1">EIF3</strain>
    </source>
</reference>
<dbReference type="EMBL" id="CP063231">
    <property type="protein sequence ID" value="URL57448.1"/>
    <property type="molecule type" value="Genomic_DNA"/>
</dbReference>
<gene>
    <name evidence="1" type="ORF">IM816_12480</name>
</gene>
<proteinExistence type="predicted"/>
<name>A0ABY4T0S8_9GAMM</name>
<dbReference type="PANTHER" id="PTHR32305:SF15">
    <property type="entry name" value="PROTEIN RHSA-RELATED"/>
    <property type="match status" value="1"/>
</dbReference>
<protein>
    <submittedName>
        <fullName evidence="1">RHS repeat protein</fullName>
    </submittedName>
</protein>
<dbReference type="RefSeq" id="WP_250338331.1">
    <property type="nucleotide sequence ID" value="NZ_CP063231.1"/>
</dbReference>
<accession>A0ABY4T0S8</accession>
<dbReference type="InterPro" id="IPR031325">
    <property type="entry name" value="RHS_repeat"/>
</dbReference>
<sequence length="1327" mass="148356">MYSTAFQFYSHISANVDPRTGVFSANVELTSGEGNRLRGPSFPFRLSYSALSDVDEGFGSGWRMSLTELDTALSMLTLSSGDTHKVSGLRPGARASFPDRKLESCSLTMIGSLLREAVVEHITGVTEHLEAKRGSPDFLIPRRIVNASGDSLQLHWDYVPSGLYALTHITDDEGELVLAIDHALPGDIGVTIPLGHAELTVRFIRQQGMLKRIVVPAIAALNSFPTIEADEVVWEFDYEILDGMPLLASVVYPDGIRDTVDYDRMALRLPTGAPREYMPAVSRRRRRRASNQEVIQESSYTYNRHNQHNFYGYPAVRNWESAQDQLLHLIGADAYQYGSTETQFDNGSVVCTIARDYDQYHLITRERTVRGSVVQDIVTTYGAKPGTPFEQQPTTFQLPHKVTTSLYEAGSPEVEQATYVQSTYDDMGNVLVLYDSANDTTERSTYYPAEGENDDDGMEHCPPDPLGLVRRLKSQSTEPGEKGGPIRRTHYRYVRVPVRQNALAWTVDRTYYIQACDEMSEEVVDGNIATLVHNEQFFIVDHGAQHGSLQRETREQDGLTETREFTYTSDDAERTVTTHTIHTTHDGIVSRTSETLHRPSGLVRATQDALGNRAVYTYDALGRRVSEVLDPDNDEYRVETRWRYQLTLSERWVERIGITGLPHRVWMDEQGRVMRRDEPLPNGSLMTVNELAYDVFGQLVRQVDSDRLADQSLVRRETLYAYDDWGRCKAETAPDGSQTISSVTLVADAEAGQVLKRTEQWQITPDGARTGWRSSYLDAAGRQVRAEAGTWSETGLRIPHIATRWVYDGMGRCIATMESFPLAHTGTRIERITRQAWDAHDRLTSTVLPDGTIVTRYYAPGHEDELIARLTVTAPGSSDEQVLGTRLWDGLGRLAIEQAGSLQTRHDYVPGQLSAARKTMPDGSQIAMKYDLRLREALLGSTLTDARHATTYAVTEASYNKRAGLPERIQTPGGSMDIGLDYLGRMTDQVVSLTGTTPRECHVVVTPGGLETERTGADGIRRMFAYDSLGRLIGVEDEDVSITLAYDAFSRLERRAATSADGRAVIQSTEYDALGRVLVQSWEHVAPSSTERYRLALSWRADDKLIGRRWYRNDGALLREETMDYDDRGRLIDHVIDAAEAGEYPQDEMQHPYVRQQFVHDCIDNLLTVTTTLLDGRVNVTTYGYDAIDIDRLASVSNSLEGYPGHDIPLALVYDANGNLVDDGQGRLIEWDGSGRLMSVTLADRTVIRYTHGPDGRISQVQTPGRATYRYREDGEIAFETDAMEARRYIRAEGSVVAETRLAASIREVLLLGTDPQGSVVTESGMD</sequence>
<dbReference type="InterPro" id="IPR050708">
    <property type="entry name" value="T6SS_VgrG/RHS"/>
</dbReference>
<dbReference type="Gene3D" id="2.180.10.10">
    <property type="entry name" value="RHS repeat-associated core"/>
    <property type="match status" value="2"/>
</dbReference>
<dbReference type="Proteomes" id="UP001056681">
    <property type="component" value="Chromosome"/>
</dbReference>
<keyword evidence="2" id="KW-1185">Reference proteome</keyword>